<name>A0A9P0XGG2_PIEBR</name>
<feature type="region of interest" description="Disordered" evidence="1">
    <location>
        <begin position="28"/>
        <end position="50"/>
    </location>
</feature>
<sequence>MYSAILFGSDCGVSGMTAAVGGCAMRRRPPSARASVPAQPSRPKHVKHQTPRITLRRHNKTHGYSALNKKRAYLPKREGLCLNYILRNVKKNVFCRQVNVKTE</sequence>
<evidence type="ECO:0000256" key="1">
    <source>
        <dbReference type="SAM" id="MobiDB-lite"/>
    </source>
</evidence>
<keyword evidence="3" id="KW-1185">Reference proteome</keyword>
<dbReference type="AlphaFoldDB" id="A0A9P0XGG2"/>
<reference evidence="2" key="1">
    <citation type="submission" date="2022-05" db="EMBL/GenBank/DDBJ databases">
        <authorList>
            <person name="Okamura Y."/>
        </authorList>
    </citation>
    <scope>NUCLEOTIDE SEQUENCE</scope>
</reference>
<proteinExistence type="predicted"/>
<organism evidence="2 3">
    <name type="scientific">Pieris brassicae</name>
    <name type="common">White butterfly</name>
    <name type="synonym">Large white butterfly</name>
    <dbReference type="NCBI Taxonomy" id="7116"/>
    <lineage>
        <taxon>Eukaryota</taxon>
        <taxon>Metazoa</taxon>
        <taxon>Ecdysozoa</taxon>
        <taxon>Arthropoda</taxon>
        <taxon>Hexapoda</taxon>
        <taxon>Insecta</taxon>
        <taxon>Pterygota</taxon>
        <taxon>Neoptera</taxon>
        <taxon>Endopterygota</taxon>
        <taxon>Lepidoptera</taxon>
        <taxon>Glossata</taxon>
        <taxon>Ditrysia</taxon>
        <taxon>Papilionoidea</taxon>
        <taxon>Pieridae</taxon>
        <taxon>Pierinae</taxon>
        <taxon>Pieris</taxon>
    </lineage>
</organism>
<dbReference type="EMBL" id="CALOZG010000035">
    <property type="protein sequence ID" value="CAH4034055.1"/>
    <property type="molecule type" value="Genomic_DNA"/>
</dbReference>
<protein>
    <submittedName>
        <fullName evidence="2">Uncharacterized protein</fullName>
    </submittedName>
</protein>
<evidence type="ECO:0000313" key="3">
    <source>
        <dbReference type="Proteomes" id="UP001152562"/>
    </source>
</evidence>
<feature type="compositionally biased region" description="Low complexity" evidence="1">
    <location>
        <begin position="31"/>
        <end position="41"/>
    </location>
</feature>
<evidence type="ECO:0000313" key="2">
    <source>
        <dbReference type="EMBL" id="CAH4034055.1"/>
    </source>
</evidence>
<comment type="caution">
    <text evidence="2">The sequence shown here is derived from an EMBL/GenBank/DDBJ whole genome shotgun (WGS) entry which is preliminary data.</text>
</comment>
<accession>A0A9P0XGG2</accession>
<gene>
    <name evidence="2" type="ORF">PIBRA_LOCUS10275</name>
</gene>
<dbReference type="Proteomes" id="UP001152562">
    <property type="component" value="Unassembled WGS sequence"/>
</dbReference>